<name>Q5VN94_ORYSJ</name>
<organism evidence="1">
    <name type="scientific">Oryza sativa subsp. japonica</name>
    <name type="common">Rice</name>
    <dbReference type="NCBI Taxonomy" id="39947"/>
    <lineage>
        <taxon>Eukaryota</taxon>
        <taxon>Viridiplantae</taxon>
        <taxon>Streptophyta</taxon>
        <taxon>Embryophyta</taxon>
        <taxon>Tracheophyta</taxon>
        <taxon>Spermatophyta</taxon>
        <taxon>Magnoliopsida</taxon>
        <taxon>Liliopsida</taxon>
        <taxon>Poales</taxon>
        <taxon>Poaceae</taxon>
        <taxon>BOP clade</taxon>
        <taxon>Oryzoideae</taxon>
        <taxon>Oryzeae</taxon>
        <taxon>Oryzinae</taxon>
        <taxon>Oryza</taxon>
        <taxon>Oryza sativa</taxon>
    </lineage>
</organism>
<gene>
    <name evidence="1" type="primary">P0676G08.28</name>
</gene>
<dbReference type="AlphaFoldDB" id="Q5VN94"/>
<evidence type="ECO:0000313" key="1">
    <source>
        <dbReference type="EMBL" id="BAD69084.1"/>
    </source>
</evidence>
<protein>
    <submittedName>
        <fullName evidence="1">Uncharacterized protein</fullName>
    </submittedName>
</protein>
<reference evidence="1" key="1">
    <citation type="journal article" date="2002" name="Nature">
        <title>The genome sequence and structure of rice chromosome 1.</title>
        <authorList>
            <person name="Sasaki T."/>
            <person name="Matsumoto T."/>
            <person name="Yamamoto K."/>
            <person name="Sakata K."/>
            <person name="Baba T."/>
            <person name="Katayose Y."/>
            <person name="Wu J."/>
            <person name="Niimura Y."/>
            <person name="Cheng Z."/>
            <person name="Nagamura Y."/>
            <person name="Antonio B.A."/>
            <person name="Kanamori H."/>
            <person name="Hosokawa S."/>
            <person name="Masukawa M."/>
            <person name="Arikawa K."/>
            <person name="Chiden Y."/>
            <person name="Hayashi M."/>
            <person name="Okamoto M."/>
            <person name="Ando T."/>
            <person name="Aoki H."/>
            <person name="Arita K."/>
            <person name="Hamada M."/>
            <person name="Harada C."/>
            <person name="Hijishita S."/>
            <person name="Honda M."/>
            <person name="Ichikawa Y."/>
            <person name="Idonuma A."/>
            <person name="Iijima M."/>
            <person name="Ikeda M."/>
            <person name="Ikeno M."/>
            <person name="Itoh S."/>
            <person name="Itoh T."/>
            <person name="Itoh Y."/>
            <person name="Itoh Y."/>
            <person name="Iwabuchi A."/>
            <person name="Kamiya K."/>
            <person name="Karasawa W."/>
            <person name="Katagiri S."/>
            <person name="Kikuta A."/>
            <person name="Kobayashi N."/>
            <person name="Kono I."/>
            <person name="Machita K."/>
            <person name="Maehara T."/>
            <person name="Mizuno H."/>
            <person name="Mizubayashi T."/>
            <person name="Mukai Y."/>
            <person name="Nagasaki H."/>
            <person name="Nakashima M."/>
            <person name="Nakama Y."/>
            <person name="Nakamichi Y."/>
            <person name="Nakamura M."/>
            <person name="Namiki N."/>
            <person name="Negishi M."/>
            <person name="Ohta I."/>
            <person name="Ono N."/>
            <person name="Saji S."/>
            <person name="Sakai K."/>
            <person name="Shibata M."/>
            <person name="Shimokawa T."/>
            <person name="Shomura A."/>
            <person name="Song J."/>
            <person name="Takazaki Y."/>
            <person name="Terasawa K."/>
            <person name="Tsuji K."/>
            <person name="Waki K."/>
            <person name="Yamagata H."/>
            <person name="Yamane H."/>
            <person name="Yoshiki S."/>
            <person name="Yoshihara R."/>
            <person name="Yukawa K."/>
            <person name="Zhong H."/>
            <person name="Iwama H."/>
            <person name="Endo T."/>
            <person name="Ito H."/>
            <person name="Hahn J.H."/>
            <person name="Kim H.I."/>
            <person name="Eun M.Y."/>
            <person name="Yano M."/>
            <person name="Jiang J."/>
            <person name="Gojobori T."/>
        </authorList>
    </citation>
    <scope>NUCLEOTIDE SEQUENCE [LARGE SCALE GENOMIC DNA]</scope>
</reference>
<dbReference type="Proteomes" id="UP000817658">
    <property type="component" value="Chromosome 1"/>
</dbReference>
<sequence>MVEYQFEGSKGVRLGWFLDSFEGTHRHHFCQVSCNLHMWFRRYQLRTEEDRICHFSACCCYTSWMF</sequence>
<dbReference type="EMBL" id="AP004821">
    <property type="protein sequence ID" value="BAD69084.1"/>
    <property type="molecule type" value="Genomic_DNA"/>
</dbReference>
<proteinExistence type="predicted"/>
<accession>Q5VN94</accession>